<evidence type="ECO:0000313" key="1">
    <source>
        <dbReference type="EMBL" id="XAG21391.1"/>
    </source>
</evidence>
<gene>
    <name evidence="1" type="ORF">MRN70_00545</name>
</gene>
<reference evidence="1" key="1">
    <citation type="submission" date="2022-03" db="EMBL/GenBank/DDBJ databases">
        <title>Sea Food Isolates.</title>
        <authorList>
            <person name="Li c."/>
        </authorList>
    </citation>
    <scope>NUCLEOTIDE SEQUENCE</scope>
    <source>
        <strain evidence="1">19PA01SH03</strain>
    </source>
</reference>
<dbReference type="Gene3D" id="3.40.50.300">
    <property type="entry name" value="P-loop containing nucleotide triphosphate hydrolases"/>
    <property type="match status" value="1"/>
</dbReference>
<dbReference type="AlphaFoldDB" id="A0AAU6SN77"/>
<dbReference type="GO" id="GO:0004519">
    <property type="term" value="F:endonuclease activity"/>
    <property type="evidence" value="ECO:0007669"/>
    <property type="project" value="UniProtKB-KW"/>
</dbReference>
<organism evidence="1">
    <name type="scientific">bacterium 19PA01SH03</name>
    <dbReference type="NCBI Taxonomy" id="2920705"/>
    <lineage>
        <taxon>Bacteria</taxon>
    </lineage>
</organism>
<keyword evidence="1" id="KW-0378">Hydrolase</keyword>
<sequence length="775" mass="87764">MALIDLSEKFREIRSSVDGVNFTDVKLTEEFKKEYELYLSENRANGYSKVEFADFSTKITTSTGKAIFITNFWFYIASELSNYLDGLSQQKNIFKDIYKDADLQQAAVALRDGVSEQEKSKIENYFSSKGYTNDDLECFLSFVSDYKSWGGGKTIDRNDYYVSPLLQAGNLLAETQSAVAEIAKQMSEYPALKDSFTPIFVNKPRSLHIDTHGKEILKSETIRSFVKEVFQYLYRENLSDPLSSCLVEVETDLGKKYLELVRGNQKIYRLFLVSDTRLEDSELTSGSNIRYFNEPFNNGSQLLYLTNQWADNNGDSKNSRDLGAFSSIFNAIYQDLKIVKKDGFYVLTSTTNNVGLGEYLSKPFLLLAGISGTGKTRFVREQAKSSGQFAETYCLTSVRPDWHEPSDLLGYISRLNGAAEYITTDVLQFISKAWRAIADSGLSVEVQECEDLGKRLVVSGERAVLEQVLPYWLCLDEMNLAPVEQYFADYLSVLETREWRWAGDSFTYSSDALLKPATIKEVAEKEKLREALGFDDAQYDELWADICQYGLGIPFNLLVAGTVNMDETTHGFSRKVIDRALSFDFGAFFPNDYNDFFTPTSCNKRLSYPIWSSASKADLADTFDVDGTKTVVFLSAVNAVLKNTPFELAFRALNELLLAVASSQPQDDLTLKAVWDDFMMCKVLPRIEGDTDKLTTSNRKDLLEELGVVLSDQLAPIWQAEQGDKDQRPDLYREKIVVDGATEEEKVLRIPCRSKAKLKWMSERLASATFTSFWP</sequence>
<protein>
    <submittedName>
        <fullName evidence="1">Restriction endonuclease</fullName>
    </submittedName>
</protein>
<proteinExistence type="predicted"/>
<dbReference type="EMBL" id="CP095338">
    <property type="protein sequence ID" value="XAG21391.1"/>
    <property type="molecule type" value="Genomic_DNA"/>
</dbReference>
<accession>A0AAU6SN77</accession>
<keyword evidence="1" id="KW-0540">Nuclease</keyword>
<dbReference type="InterPro" id="IPR027417">
    <property type="entry name" value="P-loop_NTPase"/>
</dbReference>
<name>A0AAU6SN77_UNCXX</name>
<dbReference type="SUPFAM" id="SSF52540">
    <property type="entry name" value="P-loop containing nucleoside triphosphate hydrolases"/>
    <property type="match status" value="1"/>
</dbReference>
<keyword evidence="1" id="KW-0255">Endonuclease</keyword>